<dbReference type="RefSeq" id="YP_009230134.1">
    <property type="nucleotide sequence ID" value="NC_029311.1"/>
</dbReference>
<dbReference type="OrthoDB" id="24332at10239"/>
<sequence>MGTPTTTIAYSLRGAQTTFPRAPAEVEQLLCTFGSGSRSVISGGHMRHDPLTCGTVLIQQTPLGLLVVVDSKADFCTYRFNGRGDPPRLDHSRAANTHVYPFNSWTSTTNRESAHSIRAGVFTGLWGSDSTYITITIYGHASEHASDDHAPAPRPEEGSAPPTDLLVEVLREIQLSPTLGLGSPGPCESPTLVAEDGAPSPERRVS</sequence>
<name>J9QVC1_9ALPH</name>
<dbReference type="InterPro" id="IPR004958">
    <property type="entry name" value="Herpes_UL4"/>
</dbReference>
<dbReference type="GeneID" id="26887539"/>
<evidence type="ECO:0000313" key="5">
    <source>
        <dbReference type="EMBL" id="AFR32445.1"/>
    </source>
</evidence>
<evidence type="ECO:0000256" key="4">
    <source>
        <dbReference type="SAM" id="MobiDB-lite"/>
    </source>
</evidence>
<dbReference type="EMBL" id="JQ596859">
    <property type="protein sequence ID" value="AFR32445.1"/>
    <property type="molecule type" value="Genomic_DNA"/>
</dbReference>
<dbReference type="GO" id="GO:0042025">
    <property type="term" value="C:host cell nucleus"/>
    <property type="evidence" value="ECO:0007669"/>
    <property type="project" value="UniProtKB-SubCell"/>
</dbReference>
<feature type="region of interest" description="Disordered" evidence="4">
    <location>
        <begin position="177"/>
        <end position="206"/>
    </location>
</feature>
<reference evidence="5 6" key="1">
    <citation type="journal article" date="2012" name="Virology">
        <title>Analysis of the genome of leporid herpesvirus 4.</title>
        <authorList>
            <person name="Babra B."/>
            <person name="Watson G."/>
            <person name="Xu W."/>
            <person name="Jeffrey B.M."/>
            <person name="Xu J.R."/>
            <person name="Rockey D.D."/>
            <person name="Rohrmann G.F."/>
            <person name="Jin L."/>
        </authorList>
    </citation>
    <scope>NUCLEOTIDE SEQUENCE [LARGE SCALE GENOMIC DNA]</scope>
    <source>
        <strain evidence="5">LHV4012612</strain>
    </source>
</reference>
<accession>J9QVC1</accession>
<feature type="compositionally biased region" description="Basic and acidic residues" evidence="4">
    <location>
        <begin position="144"/>
        <end position="157"/>
    </location>
</feature>
<dbReference type="Pfam" id="PF03277">
    <property type="entry name" value="Herpes_UL4"/>
    <property type="match status" value="1"/>
</dbReference>
<evidence type="ECO:0000256" key="1">
    <source>
        <dbReference type="ARBA" id="ARBA00004147"/>
    </source>
</evidence>
<gene>
    <name evidence="5" type="primary">UL4</name>
</gene>
<evidence type="ECO:0000256" key="3">
    <source>
        <dbReference type="ARBA" id="ARBA00022562"/>
    </source>
</evidence>
<feature type="region of interest" description="Disordered" evidence="4">
    <location>
        <begin position="144"/>
        <end position="164"/>
    </location>
</feature>
<comment type="subcellular location">
    <subcellularLocation>
        <location evidence="1">Host nucleus</location>
    </subcellularLocation>
</comment>
<evidence type="ECO:0000313" key="6">
    <source>
        <dbReference type="Proteomes" id="UP000167073"/>
    </source>
</evidence>
<dbReference type="KEGG" id="vg:26887539"/>
<protein>
    <submittedName>
        <fullName evidence="5">Nuclear protein ul4</fullName>
    </submittedName>
</protein>
<evidence type="ECO:0000256" key="2">
    <source>
        <dbReference type="ARBA" id="ARBA00010784"/>
    </source>
</evidence>
<comment type="similarity">
    <text evidence="2">Belongs to the alphaherpesvirinae HHV-1 UL4 family.</text>
</comment>
<proteinExistence type="inferred from homology"/>
<dbReference type="Proteomes" id="UP000167073">
    <property type="component" value="Segment"/>
</dbReference>
<organism evidence="5 6">
    <name type="scientific">Leporid alphaherpesvirus 4</name>
    <dbReference type="NCBI Taxonomy" id="481315"/>
    <lineage>
        <taxon>Viruses</taxon>
        <taxon>Duplodnaviria</taxon>
        <taxon>Heunggongvirae</taxon>
        <taxon>Peploviricota</taxon>
        <taxon>Herviviricetes</taxon>
        <taxon>Herpesvirales</taxon>
        <taxon>Orthoherpesviridae</taxon>
        <taxon>Alphaherpesvirinae</taxon>
        <taxon>Simplexvirus</taxon>
        <taxon>Simplexvirus leporidalpha4</taxon>
    </lineage>
</organism>
<keyword evidence="6" id="KW-1185">Reference proteome</keyword>
<keyword evidence="3" id="KW-1048">Host nucleus</keyword>